<dbReference type="RefSeq" id="WP_021029337.1">
    <property type="nucleotide sequence ID" value="NZ_AFNT02000003.1"/>
</dbReference>
<reference evidence="2 3" key="1">
    <citation type="journal article" date="2011" name="J. Bacteriol.">
        <title>Genome sequence of Halorhabdus tiamatea, the first archaeon isolated from a deep-sea anoxic brine lake.</title>
        <authorList>
            <person name="Antunes A."/>
            <person name="Alam I."/>
            <person name="Bajic V.B."/>
            <person name="Stingl U."/>
        </authorList>
    </citation>
    <scope>NUCLEOTIDE SEQUENCE [LARGE SCALE GENOMIC DNA]</scope>
    <source>
        <strain evidence="2 3">SARL4B</strain>
    </source>
</reference>
<reference evidence="2 3" key="2">
    <citation type="journal article" date="2013" name="PLoS ONE">
        <title>INDIGO - INtegrated Data Warehouse of MIcrobial GenOmes with Examples from the Red Sea Extremophiles.</title>
        <authorList>
            <person name="Alam I."/>
            <person name="Antunes A."/>
            <person name="Kamau A.A."/>
            <person name="Ba Alawi W."/>
            <person name="Kalkatawi M."/>
            <person name="Stingl U."/>
            <person name="Bajic V.B."/>
        </authorList>
    </citation>
    <scope>NUCLEOTIDE SEQUENCE [LARGE SCALE GENOMIC DNA]</scope>
    <source>
        <strain evidence="2 3">SARL4B</strain>
    </source>
</reference>
<dbReference type="EMBL" id="AFNT02000003">
    <property type="protein sequence ID" value="ERJ07417.1"/>
    <property type="molecule type" value="Genomic_DNA"/>
</dbReference>
<dbReference type="AlphaFoldDB" id="U2DP48"/>
<sequence length="401" mass="42918">MSSNPTDPERGQGKGRSRDRDGSVSEDFEDAADSQAADDAQQLIDEIEGNLDNDVPEKEASEQASGGPDSGAAGQTTQSASLAGAQTPGNSDGGEGDPNQYIGDDPHGHTLNRRVLQNRELVDEVADEIADEATFMSSLSESDREQIRSLGENGLTPDAPDHVNIEAAETVESVALSNDVQSGASDSSMWLAETDDGTKMYVTLRNSSVMGQPMENGQIVNSFQNALSDDVQEDLNIPDVNVDEKREGVVVEDVGAADSASVTNFTGSTDDADFTKEGYAKAVASKLVLGDGDIRENIVTSSDGEFHPIDYDLAGSSLSKRDQKARDRHDKSIWEKAAAQTATHRFDFDIQPEDIRQEAEDIASAVDTGRLEEELESSAHIKDRPADNVLENVSALKNGEI</sequence>
<feature type="region of interest" description="Disordered" evidence="1">
    <location>
        <begin position="1"/>
        <end position="115"/>
    </location>
</feature>
<feature type="compositionally biased region" description="Basic and acidic residues" evidence="1">
    <location>
        <begin position="7"/>
        <end position="23"/>
    </location>
</feature>
<evidence type="ECO:0000313" key="3">
    <source>
        <dbReference type="Proteomes" id="UP000003861"/>
    </source>
</evidence>
<organism evidence="2 3">
    <name type="scientific">Halorhabdus tiamatea SARL4B</name>
    <dbReference type="NCBI Taxonomy" id="1033806"/>
    <lineage>
        <taxon>Archaea</taxon>
        <taxon>Methanobacteriati</taxon>
        <taxon>Methanobacteriota</taxon>
        <taxon>Stenosarchaea group</taxon>
        <taxon>Halobacteria</taxon>
        <taxon>Halobacteriales</taxon>
        <taxon>Haloarculaceae</taxon>
        <taxon>Halorhabdus</taxon>
    </lineage>
</organism>
<dbReference type="Proteomes" id="UP000003861">
    <property type="component" value="Unassembled WGS sequence"/>
</dbReference>
<proteinExistence type="predicted"/>
<evidence type="ECO:0000256" key="1">
    <source>
        <dbReference type="SAM" id="MobiDB-lite"/>
    </source>
</evidence>
<feature type="compositionally biased region" description="Low complexity" evidence="1">
    <location>
        <begin position="33"/>
        <end position="42"/>
    </location>
</feature>
<accession>U2DP48</accession>
<name>U2DP48_9EURY</name>
<comment type="caution">
    <text evidence="2">The sequence shown here is derived from an EMBL/GenBank/DDBJ whole genome shotgun (WGS) entry which is preliminary data.</text>
</comment>
<protein>
    <submittedName>
        <fullName evidence="2">Uncharacterized protein</fullName>
    </submittedName>
</protein>
<gene>
    <name evidence="2" type="ORF">HLRTI_000459</name>
</gene>
<feature type="region of interest" description="Disordered" evidence="1">
    <location>
        <begin position="136"/>
        <end position="160"/>
    </location>
</feature>
<evidence type="ECO:0000313" key="2">
    <source>
        <dbReference type="EMBL" id="ERJ07417.1"/>
    </source>
</evidence>